<dbReference type="Pfam" id="PF05069">
    <property type="entry name" value="Phage_tail_S"/>
    <property type="match status" value="1"/>
</dbReference>
<proteinExistence type="predicted"/>
<evidence type="ECO:0000313" key="1">
    <source>
        <dbReference type="EMBL" id="EKB19231.1"/>
    </source>
</evidence>
<evidence type="ECO:0008006" key="3">
    <source>
        <dbReference type="Google" id="ProtNLM"/>
    </source>
</evidence>
<dbReference type="EMBL" id="AGWU01000020">
    <property type="protein sequence ID" value="EKB19231.1"/>
    <property type="molecule type" value="Genomic_DNA"/>
</dbReference>
<dbReference type="HOGENOM" id="CLU_2204466_0_0_6"/>
<accession>K1IM29</accession>
<dbReference type="PATRIC" id="fig|1073383.3.peg.3014"/>
<reference evidence="1 2" key="1">
    <citation type="submission" date="2012-06" db="EMBL/GenBank/DDBJ databases">
        <title>The Genome Sequence of Aeromonas veronii AMC34.</title>
        <authorList>
            <consortium name="The Broad Institute Genome Sequencing Platform"/>
            <person name="Earl A."/>
            <person name="Ward D."/>
            <person name="Feldgarden M."/>
            <person name="Gevers D."/>
            <person name="Graf J."/>
            <person name="Tomasi A."/>
            <person name="Horneman A."/>
            <person name="Walker B."/>
            <person name="Young S.K."/>
            <person name="Zeng Q."/>
            <person name="Gargeya S."/>
            <person name="Fitzgerald M."/>
            <person name="Haas B."/>
            <person name="Abouelleil A."/>
            <person name="Alvarado L."/>
            <person name="Arachchi H.M."/>
            <person name="Berlin A.M."/>
            <person name="Chapman S.B."/>
            <person name="Goldberg J."/>
            <person name="Griggs A."/>
            <person name="Gujja S."/>
            <person name="Hansen M."/>
            <person name="Howarth C."/>
            <person name="Imamovic A."/>
            <person name="Larimer J."/>
            <person name="McCowan C."/>
            <person name="Montmayeur A."/>
            <person name="Murphy C."/>
            <person name="Neiman D."/>
            <person name="Pearson M."/>
            <person name="Priest M."/>
            <person name="Roberts A."/>
            <person name="Saif S."/>
            <person name="Shea T."/>
            <person name="Sisk P."/>
            <person name="Sykes S."/>
            <person name="Wortman J."/>
            <person name="Nusbaum C."/>
            <person name="Birren B."/>
        </authorList>
    </citation>
    <scope>NUCLEOTIDE SEQUENCE [LARGE SCALE GENOMIC DNA]</scope>
    <source>
        <strain evidence="1 2">AMC34</strain>
    </source>
</reference>
<sequence>MANNESVLNMVGLVEASDYLASLLARLAVLEQGNGVAAVSALPELLAAQLDPQTLYFGTPQEYGAAHQFGRPEINLPERCALGLSEGDKQSVLEMLSLYLDTSSQHR</sequence>
<dbReference type="AlphaFoldDB" id="K1IM29"/>
<name>K1IM29_AERVE</name>
<gene>
    <name evidence="1" type="ORF">HMPREF1168_03005</name>
</gene>
<protein>
    <recommendedName>
        <fullName evidence="3">Virion morphogenesis protein</fullName>
    </recommendedName>
</protein>
<dbReference type="Proteomes" id="UP000006087">
    <property type="component" value="Unassembled WGS sequence"/>
</dbReference>
<dbReference type="RefSeq" id="WP_005345899.1">
    <property type="nucleotide sequence ID" value="NZ_JH823256.1"/>
</dbReference>
<organism evidence="1 2">
    <name type="scientific">Aeromonas veronii AMC34</name>
    <dbReference type="NCBI Taxonomy" id="1073383"/>
    <lineage>
        <taxon>Bacteria</taxon>
        <taxon>Pseudomonadati</taxon>
        <taxon>Pseudomonadota</taxon>
        <taxon>Gammaproteobacteria</taxon>
        <taxon>Aeromonadales</taxon>
        <taxon>Aeromonadaceae</taxon>
        <taxon>Aeromonas</taxon>
    </lineage>
</organism>
<comment type="caution">
    <text evidence="1">The sequence shown here is derived from an EMBL/GenBank/DDBJ whole genome shotgun (WGS) entry which is preliminary data.</text>
</comment>
<evidence type="ECO:0000313" key="2">
    <source>
        <dbReference type="Proteomes" id="UP000006087"/>
    </source>
</evidence>
<dbReference type="InterPro" id="IPR006522">
    <property type="entry name" value="Phage_virion_morphogenesis"/>
</dbReference>